<feature type="compositionally biased region" description="Low complexity" evidence="1">
    <location>
        <begin position="350"/>
        <end position="361"/>
    </location>
</feature>
<evidence type="ECO:0000313" key="2">
    <source>
        <dbReference type="EMBL" id="EEQ47521.1"/>
    </source>
</evidence>
<dbReference type="VEuPathDB" id="FungiDB:CAWG_06101"/>
<feature type="compositionally biased region" description="Pro residues" evidence="1">
    <location>
        <begin position="340"/>
        <end position="349"/>
    </location>
</feature>
<proteinExistence type="predicted"/>
<protein>
    <submittedName>
        <fullName evidence="2">Uncharacterized protein</fullName>
    </submittedName>
</protein>
<feature type="region of interest" description="Disordered" evidence="1">
    <location>
        <begin position="1"/>
        <end position="41"/>
    </location>
</feature>
<feature type="region of interest" description="Disordered" evidence="1">
    <location>
        <begin position="140"/>
        <end position="170"/>
    </location>
</feature>
<dbReference type="EMBL" id="CH672354">
    <property type="protein sequence ID" value="EEQ47521.1"/>
    <property type="molecule type" value="Genomic_DNA"/>
</dbReference>
<feature type="compositionally biased region" description="Polar residues" evidence="1">
    <location>
        <begin position="146"/>
        <end position="155"/>
    </location>
</feature>
<keyword evidence="3" id="KW-1185">Reference proteome</keyword>
<organism evidence="2 3">
    <name type="scientific">Candida albicans (strain WO-1)</name>
    <name type="common">Yeast</name>
    <dbReference type="NCBI Taxonomy" id="294748"/>
    <lineage>
        <taxon>Eukaryota</taxon>
        <taxon>Fungi</taxon>
        <taxon>Dikarya</taxon>
        <taxon>Ascomycota</taxon>
        <taxon>Saccharomycotina</taxon>
        <taxon>Pichiomycetes</taxon>
        <taxon>Debaryomycetaceae</taxon>
        <taxon>Candida/Lodderomyces clade</taxon>
        <taxon>Candida</taxon>
    </lineage>
</organism>
<evidence type="ECO:0000256" key="1">
    <source>
        <dbReference type="SAM" id="MobiDB-lite"/>
    </source>
</evidence>
<feature type="compositionally biased region" description="Low complexity" evidence="1">
    <location>
        <begin position="156"/>
        <end position="166"/>
    </location>
</feature>
<dbReference type="PaxDb" id="5476-C4YKU2"/>
<dbReference type="OMA" id="PFADFNY"/>
<accession>C4YKU2</accession>
<feature type="compositionally biased region" description="Low complexity" evidence="1">
    <location>
        <begin position="17"/>
        <end position="26"/>
    </location>
</feature>
<reference evidence="2 3" key="1">
    <citation type="journal article" date="2009" name="Nature">
        <title>Evolution of pathogenicity and sexual reproduction in eight Candida genomes.</title>
        <authorList>
            <person name="Butler G."/>
            <person name="Rasmussen M.D."/>
            <person name="Lin M.F."/>
            <person name="Santos M.A."/>
            <person name="Sakthikumar S."/>
            <person name="Munro C.A."/>
            <person name="Rheinbay E."/>
            <person name="Grabherr M."/>
            <person name="Forche A."/>
            <person name="Reedy J.L."/>
            <person name="Agrafioti I."/>
            <person name="Arnaud M.B."/>
            <person name="Bates S."/>
            <person name="Brown A.J."/>
            <person name="Brunke S."/>
            <person name="Costanzo M.C."/>
            <person name="Fitzpatrick D.A."/>
            <person name="de Groot P.W."/>
            <person name="Harris D."/>
            <person name="Hoyer L.L."/>
            <person name="Hube B."/>
            <person name="Klis F.M."/>
            <person name="Kodira C."/>
            <person name="Lennard N."/>
            <person name="Logue M.E."/>
            <person name="Martin R."/>
            <person name="Neiman A.M."/>
            <person name="Nikolaou E."/>
            <person name="Quail M.A."/>
            <person name="Quinn J."/>
            <person name="Santos M.C."/>
            <person name="Schmitzberger F.F."/>
            <person name="Sherlock G."/>
            <person name="Shah P."/>
            <person name="Silverstein K.A."/>
            <person name="Skrzypek M.S."/>
            <person name="Soll D."/>
            <person name="Staggs R."/>
            <person name="Stansfield I."/>
            <person name="Stumpf M.P."/>
            <person name="Sudbery P.E."/>
            <person name="Srikantha T."/>
            <person name="Zeng Q."/>
            <person name="Berman J."/>
            <person name="Berriman M."/>
            <person name="Heitman J."/>
            <person name="Gow N.A."/>
            <person name="Lorenz M.C."/>
            <person name="Birren B.W."/>
            <person name="Kellis M."/>
            <person name="Cuomo C.A."/>
        </authorList>
    </citation>
    <scope>NUCLEOTIDE SEQUENCE [LARGE SCALE GENOMIC DNA]</scope>
    <source>
        <strain evidence="2 3">WO-1</strain>
    </source>
</reference>
<gene>
    <name evidence="2" type="ORF">CAWG_06101</name>
</gene>
<sequence length="679" mass="77067">MFKKLRSNSTVSHNRRTSTSDSQQQSVRGNHELRRHSQPNPIINYEVLHSTSTANGRNHIRQNESESVIIDESTDQEMSPLTTTQSNQSTALSEANTLFIDRHQRLELQDNYLDNFTMYLPFVIRQMRLIEERRYLESQEYRNENEQTSDNNDPLQQQQQQQQQQQTSRHVVIPDITGDDLDDISTIFDEAHVPLETFAMNHYKILEKQLSSFDIKRSFIIVAGMLKHNTYIFPSAESFELFKQLRSSIKKHRKNSIMVYDNQGTIKRASLTSSTTNIKREDINQESEGIIIDDRPHIIPLDQKLKGLGLPLFKIQTPYLSSFRKNTPCIIFKRYKEVPQPPPAPPPASPASSSSTPSLLLASSSSTSSLASSLPGKIKVKKSPSKSSDEYTSSKDDFEFETYNFCQVYSKYFQSYRRFIFEFTPLDQPSFKVIMFQSNLRPFADFLYKKTRFRVIGPAMLSGVIQNYNPHMRLLVIDDDKPSLVDNIINKKPHSGSNTSIATVATNSITGAAAAAAGGLFHKRKSNDKKSKTYVEFNYDDPTTFINPIPNNTFADEDNNANIGQAINTSSYISNDLPPFGCFKDSMLYRTNSSLLPKKYTEEGKIQMYQDKSFLIDKDENSTLSIDIDSMVLVCIMATLRDISIKNAGRTNTQRTFGIGLGNRIGYGLEPSHVGIIGL</sequence>
<feature type="region of interest" description="Disordered" evidence="1">
    <location>
        <begin position="340"/>
        <end position="361"/>
    </location>
</feature>
<dbReference type="HOGENOM" id="CLU_018056_0_0_1"/>
<dbReference type="OrthoDB" id="4024171at2759"/>
<dbReference type="AlphaFoldDB" id="C4YKU2"/>
<evidence type="ECO:0000313" key="3">
    <source>
        <dbReference type="Proteomes" id="UP000001429"/>
    </source>
</evidence>
<name>C4YKU2_CANAW</name>
<dbReference type="Proteomes" id="UP000001429">
    <property type="component" value="Chromosome 2"/>
</dbReference>